<evidence type="ECO:0000313" key="6">
    <source>
        <dbReference type="Proteomes" id="UP001457282"/>
    </source>
</evidence>
<evidence type="ECO:0000313" key="5">
    <source>
        <dbReference type="EMBL" id="KAK9942011.1"/>
    </source>
</evidence>
<evidence type="ECO:0000256" key="4">
    <source>
        <dbReference type="SAM" id="MobiDB-lite"/>
    </source>
</evidence>
<evidence type="ECO:0000256" key="1">
    <source>
        <dbReference type="ARBA" id="ARBA00022491"/>
    </source>
</evidence>
<dbReference type="AlphaFoldDB" id="A0AAW1Y0J6"/>
<dbReference type="PANTHER" id="PTHR33388:SF2">
    <property type="entry name" value="PROTEIN SPOROCYTELESS"/>
    <property type="match status" value="1"/>
</dbReference>
<reference evidence="5 6" key="1">
    <citation type="journal article" date="2023" name="G3 (Bethesda)">
        <title>A chromosome-length genome assembly and annotation of blackberry (Rubus argutus, cv. 'Hillquist').</title>
        <authorList>
            <person name="Bruna T."/>
            <person name="Aryal R."/>
            <person name="Dudchenko O."/>
            <person name="Sargent D.J."/>
            <person name="Mead D."/>
            <person name="Buti M."/>
            <person name="Cavallini A."/>
            <person name="Hytonen T."/>
            <person name="Andres J."/>
            <person name="Pham M."/>
            <person name="Weisz D."/>
            <person name="Mascagni F."/>
            <person name="Usai G."/>
            <person name="Natali L."/>
            <person name="Bassil N."/>
            <person name="Fernandez G.E."/>
            <person name="Lomsadze A."/>
            <person name="Armour M."/>
            <person name="Olukolu B."/>
            <person name="Poorten T."/>
            <person name="Britton C."/>
            <person name="Davik J."/>
            <person name="Ashrafi H."/>
            <person name="Aiden E.L."/>
            <person name="Borodovsky M."/>
            <person name="Worthington M."/>
        </authorList>
    </citation>
    <scope>NUCLEOTIDE SEQUENCE [LARGE SCALE GENOMIC DNA]</scope>
    <source>
        <strain evidence="5">PI 553951</strain>
    </source>
</reference>
<organism evidence="5 6">
    <name type="scientific">Rubus argutus</name>
    <name type="common">Southern blackberry</name>
    <dbReference type="NCBI Taxonomy" id="59490"/>
    <lineage>
        <taxon>Eukaryota</taxon>
        <taxon>Viridiplantae</taxon>
        <taxon>Streptophyta</taxon>
        <taxon>Embryophyta</taxon>
        <taxon>Tracheophyta</taxon>
        <taxon>Spermatophyta</taxon>
        <taxon>Magnoliopsida</taxon>
        <taxon>eudicotyledons</taxon>
        <taxon>Gunneridae</taxon>
        <taxon>Pentapetalae</taxon>
        <taxon>rosids</taxon>
        <taxon>fabids</taxon>
        <taxon>Rosales</taxon>
        <taxon>Rosaceae</taxon>
        <taxon>Rosoideae</taxon>
        <taxon>Rosoideae incertae sedis</taxon>
        <taxon>Rubus</taxon>
    </lineage>
</organism>
<feature type="region of interest" description="Disordered" evidence="4">
    <location>
        <begin position="1"/>
        <end position="65"/>
    </location>
</feature>
<keyword evidence="6" id="KW-1185">Reference proteome</keyword>
<keyword evidence="3" id="KW-0804">Transcription</keyword>
<protein>
    <recommendedName>
        <fullName evidence="7">Protein SPOROCYTELESS</fullName>
    </recommendedName>
</protein>
<dbReference type="Proteomes" id="UP001457282">
    <property type="component" value="Unassembled WGS sequence"/>
</dbReference>
<dbReference type="PANTHER" id="PTHR33388">
    <property type="entry name" value="OS01G0212500 PROTEIN"/>
    <property type="match status" value="1"/>
</dbReference>
<feature type="compositionally biased region" description="Basic residues" evidence="4">
    <location>
        <begin position="41"/>
        <end position="55"/>
    </location>
</feature>
<sequence>MYRPGMLMASDHRSTTQQEPTRTCFGSEESKQPDSATKISGKGRARNKSGKKNPKKPAPQRGVGVAQLERLRLQQRWNKLTQMPLPQTQVVQGLNLPENQRQQFQHPTTTRPDPLLSVPVLYGASNYDGPMSSSSGLVVQSVNANGGICYGYNVRAHNDVGGLVVDPNQYGVGAPNPYRIGAGVPTSGAVYEISNDLSSIPKMKQQPSSSSSSSSEYCCCCKQKKRFNCGNNMGFGGSPAVFPMISGPDLPGFDPQNIPKARLAGETGGGFNGSTYLVDRPSLVDESVEVRAVHRKGRQAGGDIMMEYEFFPDHNNNSNSCSVVSSGTYPMDHELVASSANSSSVGRSPEATDQYLGGGAAANATYIEGADMMTMSSCYSPVDLSLKLSF</sequence>
<name>A0AAW1Y0J6_RUBAR</name>
<dbReference type="InterPro" id="IPR040356">
    <property type="entry name" value="SPEAR"/>
</dbReference>
<dbReference type="GO" id="GO:0003700">
    <property type="term" value="F:DNA-binding transcription factor activity"/>
    <property type="evidence" value="ECO:0007669"/>
    <property type="project" value="InterPro"/>
</dbReference>
<evidence type="ECO:0000256" key="3">
    <source>
        <dbReference type="ARBA" id="ARBA00023163"/>
    </source>
</evidence>
<comment type="caution">
    <text evidence="5">The sequence shown here is derived from an EMBL/GenBank/DDBJ whole genome shotgun (WGS) entry which is preliminary data.</text>
</comment>
<keyword evidence="1" id="KW-0678">Repressor</keyword>
<dbReference type="EMBL" id="JBEDUW010000002">
    <property type="protein sequence ID" value="KAK9942011.1"/>
    <property type="molecule type" value="Genomic_DNA"/>
</dbReference>
<gene>
    <name evidence="5" type="ORF">M0R45_007701</name>
</gene>
<accession>A0AAW1Y0J6</accession>
<evidence type="ECO:0008006" key="7">
    <source>
        <dbReference type="Google" id="ProtNLM"/>
    </source>
</evidence>
<proteinExistence type="predicted"/>
<keyword evidence="2" id="KW-0805">Transcription regulation</keyword>
<evidence type="ECO:0000256" key="2">
    <source>
        <dbReference type="ARBA" id="ARBA00023015"/>
    </source>
</evidence>